<dbReference type="PANTHER" id="PTHR43297">
    <property type="entry name" value="OLIGOPEPTIDE TRANSPORT ATP-BINDING PROTEIN APPD"/>
    <property type="match status" value="1"/>
</dbReference>
<dbReference type="InterPro" id="IPR013563">
    <property type="entry name" value="Oligopep_ABC_C"/>
</dbReference>
<organism evidence="11 12">
    <name type="scientific">Paracoccus litorisediminis</name>
    <dbReference type="NCBI Taxonomy" id="2006130"/>
    <lineage>
        <taxon>Bacteria</taxon>
        <taxon>Pseudomonadati</taxon>
        <taxon>Pseudomonadota</taxon>
        <taxon>Alphaproteobacteria</taxon>
        <taxon>Rhodobacterales</taxon>
        <taxon>Paracoccaceae</taxon>
        <taxon>Paracoccus</taxon>
    </lineage>
</organism>
<dbReference type="GO" id="GO:0015833">
    <property type="term" value="P:peptide transport"/>
    <property type="evidence" value="ECO:0007669"/>
    <property type="project" value="InterPro"/>
</dbReference>
<accession>A0A844HSB4</accession>
<dbReference type="InterPro" id="IPR027417">
    <property type="entry name" value="P-loop_NTPase"/>
</dbReference>
<keyword evidence="9" id="KW-0472">Membrane</keyword>
<dbReference type="Proteomes" id="UP000449846">
    <property type="component" value="Unassembled WGS sequence"/>
</dbReference>
<dbReference type="PROSITE" id="PS50893">
    <property type="entry name" value="ABC_TRANSPORTER_2"/>
    <property type="match status" value="2"/>
</dbReference>
<dbReference type="GO" id="GO:0016887">
    <property type="term" value="F:ATP hydrolysis activity"/>
    <property type="evidence" value="ECO:0007669"/>
    <property type="project" value="InterPro"/>
</dbReference>
<dbReference type="SUPFAM" id="SSF52540">
    <property type="entry name" value="P-loop containing nucleoside triphosphate hydrolases"/>
    <property type="match status" value="2"/>
</dbReference>
<comment type="similarity">
    <text evidence="2">Belongs to the ABC transporter superfamily.</text>
</comment>
<dbReference type="EMBL" id="WMIG01000024">
    <property type="protein sequence ID" value="MTH62049.1"/>
    <property type="molecule type" value="Genomic_DNA"/>
</dbReference>
<dbReference type="CDD" id="cd03257">
    <property type="entry name" value="ABC_NikE_OppD_transporters"/>
    <property type="match status" value="2"/>
</dbReference>
<sequence>MASDTGHLLEIRGLRIEGESDGQWSTLLHGVDLTLRRGEVLGLVGESGAGKSTLGLAALGHIRPGCRITGGSVRFDGIDLLALPESDRLKLRGSRISYVAQSAAASFNPAHALLPQTVETAVQHRLMPLQTARQVAVAQYRRLQLPKPDTIGTRYPHQVSGGQLQRVMTAMAMHCGPDLIVFDEPTTALDVTTQVEVLAAIREAVEARGTAAIYITHDLAVVAQMAHRIMVMRHGSLVEEAPTSAILAAPQEEYTRSLWAVRELVKPDQPSAAAPLMTIEGLDFSYGRNGAKALEGITLTIPRGRTLAVVGESGSGKSTLGRVIAGLNVPTAGRITLDGQSLPPALRLRSRDLRRRIQLVHQSADTALNPRQTVAELIARPLELFHRLRGRATAARVNELLDMIELGPRYADRLPSELSGGQKQRVNIARGLAAGPELMICDEVTSALDQLVQEGILRMLLDLQAQLGISYFFITHDISTVRAIADEVVVMNRGRIVESGPRAEVLSPPHHPYTELLLGSTPEMRPDWLTDVLAARKAGQQAES</sequence>
<keyword evidence="6" id="KW-0547">Nucleotide-binding</keyword>
<proteinExistence type="inferred from homology"/>
<evidence type="ECO:0000313" key="11">
    <source>
        <dbReference type="EMBL" id="MTH62049.1"/>
    </source>
</evidence>
<dbReference type="PANTHER" id="PTHR43297:SF14">
    <property type="entry name" value="ATPASE AAA-TYPE CORE DOMAIN-CONTAINING PROTEIN"/>
    <property type="match status" value="1"/>
</dbReference>
<dbReference type="InterPro" id="IPR050388">
    <property type="entry name" value="ABC_Ni/Peptide_Import"/>
</dbReference>
<dbReference type="OrthoDB" id="9802264at2"/>
<dbReference type="PROSITE" id="PS00211">
    <property type="entry name" value="ABC_TRANSPORTER_1"/>
    <property type="match status" value="1"/>
</dbReference>
<protein>
    <submittedName>
        <fullName evidence="11">Nickel ABC transporter ATP-binding protein NikE</fullName>
    </submittedName>
</protein>
<evidence type="ECO:0000256" key="5">
    <source>
        <dbReference type="ARBA" id="ARBA00022519"/>
    </source>
</evidence>
<dbReference type="Gene3D" id="3.40.50.300">
    <property type="entry name" value="P-loop containing nucleotide triphosphate hydrolases"/>
    <property type="match status" value="2"/>
</dbReference>
<dbReference type="InterPro" id="IPR017871">
    <property type="entry name" value="ABC_transporter-like_CS"/>
</dbReference>
<comment type="caution">
    <text evidence="11">The sequence shown here is derived from an EMBL/GenBank/DDBJ whole genome shotgun (WGS) entry which is preliminary data.</text>
</comment>
<dbReference type="Pfam" id="PF00005">
    <property type="entry name" value="ABC_tran"/>
    <property type="match status" value="2"/>
</dbReference>
<dbReference type="SMART" id="SM00382">
    <property type="entry name" value="AAA"/>
    <property type="match status" value="2"/>
</dbReference>
<dbReference type="GO" id="GO:0005886">
    <property type="term" value="C:plasma membrane"/>
    <property type="evidence" value="ECO:0007669"/>
    <property type="project" value="UniProtKB-SubCell"/>
</dbReference>
<dbReference type="FunFam" id="3.40.50.300:FF:002585">
    <property type="entry name" value="Glutathione import ATP-binding protein GsiA"/>
    <property type="match status" value="1"/>
</dbReference>
<evidence type="ECO:0000256" key="3">
    <source>
        <dbReference type="ARBA" id="ARBA00022448"/>
    </source>
</evidence>
<keyword evidence="4" id="KW-1003">Cell membrane</keyword>
<keyword evidence="3" id="KW-0813">Transport</keyword>
<evidence type="ECO:0000256" key="9">
    <source>
        <dbReference type="ARBA" id="ARBA00023136"/>
    </source>
</evidence>
<name>A0A844HSB4_9RHOB</name>
<dbReference type="Pfam" id="PF08352">
    <property type="entry name" value="oligo_HPY"/>
    <property type="match status" value="1"/>
</dbReference>
<evidence type="ECO:0000259" key="10">
    <source>
        <dbReference type="PROSITE" id="PS50893"/>
    </source>
</evidence>
<dbReference type="AlphaFoldDB" id="A0A844HSB4"/>
<keyword evidence="12" id="KW-1185">Reference proteome</keyword>
<dbReference type="NCBIfam" id="NF007739">
    <property type="entry name" value="PRK10419.1"/>
    <property type="match status" value="2"/>
</dbReference>
<dbReference type="GO" id="GO:0005524">
    <property type="term" value="F:ATP binding"/>
    <property type="evidence" value="ECO:0007669"/>
    <property type="project" value="UniProtKB-KW"/>
</dbReference>
<keyword evidence="5" id="KW-0997">Cell inner membrane</keyword>
<feature type="domain" description="ABC transporter" evidence="10">
    <location>
        <begin position="279"/>
        <end position="518"/>
    </location>
</feature>
<evidence type="ECO:0000313" key="12">
    <source>
        <dbReference type="Proteomes" id="UP000449846"/>
    </source>
</evidence>
<gene>
    <name evidence="11" type="ORF">GL300_22890</name>
</gene>
<evidence type="ECO:0000256" key="2">
    <source>
        <dbReference type="ARBA" id="ARBA00005417"/>
    </source>
</evidence>
<evidence type="ECO:0000256" key="8">
    <source>
        <dbReference type="ARBA" id="ARBA00022967"/>
    </source>
</evidence>
<dbReference type="InterPro" id="IPR003439">
    <property type="entry name" value="ABC_transporter-like_ATP-bd"/>
</dbReference>
<evidence type="ECO:0000256" key="1">
    <source>
        <dbReference type="ARBA" id="ARBA00004417"/>
    </source>
</evidence>
<keyword evidence="7 11" id="KW-0067">ATP-binding</keyword>
<comment type="subcellular location">
    <subcellularLocation>
        <location evidence="1">Cell inner membrane</location>
        <topology evidence="1">Peripheral membrane protein</topology>
    </subcellularLocation>
</comment>
<keyword evidence="8" id="KW-1278">Translocase</keyword>
<evidence type="ECO:0000256" key="6">
    <source>
        <dbReference type="ARBA" id="ARBA00022741"/>
    </source>
</evidence>
<evidence type="ECO:0000256" key="4">
    <source>
        <dbReference type="ARBA" id="ARBA00022475"/>
    </source>
</evidence>
<evidence type="ECO:0000256" key="7">
    <source>
        <dbReference type="ARBA" id="ARBA00022840"/>
    </source>
</evidence>
<feature type="domain" description="ABC transporter" evidence="10">
    <location>
        <begin position="11"/>
        <end position="259"/>
    </location>
</feature>
<dbReference type="RefSeq" id="WP_155041999.1">
    <property type="nucleotide sequence ID" value="NZ_WMIG01000024.1"/>
</dbReference>
<reference evidence="11 12" key="1">
    <citation type="submission" date="2019-11" db="EMBL/GenBank/DDBJ databases">
        <authorList>
            <person name="Dong K."/>
        </authorList>
    </citation>
    <scope>NUCLEOTIDE SEQUENCE [LARGE SCALE GENOMIC DNA]</scope>
    <source>
        <strain evidence="11 12">NBRC 112902</strain>
    </source>
</reference>
<dbReference type="InterPro" id="IPR003593">
    <property type="entry name" value="AAA+_ATPase"/>
</dbReference>